<protein>
    <submittedName>
        <fullName evidence="1">Lipoprotein</fullName>
    </submittedName>
</protein>
<dbReference type="EMBL" id="AMRJ01000008">
    <property type="protein sequence ID" value="EKF74725.1"/>
    <property type="molecule type" value="Genomic_DNA"/>
</dbReference>
<dbReference type="PATRIC" id="fig|1177179.3.peg.1383"/>
<dbReference type="PROSITE" id="PS51257">
    <property type="entry name" value="PROKAR_LIPOPROTEIN"/>
    <property type="match status" value="1"/>
</dbReference>
<dbReference type="Proteomes" id="UP000010164">
    <property type="component" value="Unassembled WGS sequence"/>
</dbReference>
<gene>
    <name evidence="1" type="ORF">A11A3_06873</name>
</gene>
<dbReference type="AlphaFoldDB" id="L0WFX1"/>
<dbReference type="STRING" id="1177179.A11A3_06873"/>
<dbReference type="CDD" id="cd22784">
    <property type="entry name" value="DPBB_MltA_YuiC-like"/>
    <property type="match status" value="1"/>
</dbReference>
<organism evidence="1 2">
    <name type="scientific">Alcanivorax hongdengensis A-11-3</name>
    <dbReference type="NCBI Taxonomy" id="1177179"/>
    <lineage>
        <taxon>Bacteria</taxon>
        <taxon>Pseudomonadati</taxon>
        <taxon>Pseudomonadota</taxon>
        <taxon>Gammaproteobacteria</taxon>
        <taxon>Oceanospirillales</taxon>
        <taxon>Alcanivoracaceae</taxon>
        <taxon>Alcanivorax</taxon>
    </lineage>
</organism>
<dbReference type="eggNOG" id="COG3584">
    <property type="taxonomic scope" value="Bacteria"/>
</dbReference>
<proteinExistence type="predicted"/>
<sequence length="129" mass="14211">MRLALTLAGLTLATTLTGCDNTTEKAREVRASAYTLSEAETKKGNVGLAAWGDQLKPGMKAIAVSRDLIQAGLTHNTEVTIEGLPGTYTVLDKMNKRWTDHIDILMADRQDARDWGRQDVTIRWEVPAE</sequence>
<dbReference type="RefSeq" id="WP_008928555.1">
    <property type="nucleotide sequence ID" value="NZ_AMRJ01000008.1"/>
</dbReference>
<evidence type="ECO:0000313" key="2">
    <source>
        <dbReference type="Proteomes" id="UP000010164"/>
    </source>
</evidence>
<dbReference type="OrthoDB" id="5624888at2"/>
<accession>L0WFX1</accession>
<name>L0WFX1_9GAMM</name>
<evidence type="ECO:0000313" key="1">
    <source>
        <dbReference type="EMBL" id="EKF74725.1"/>
    </source>
</evidence>
<comment type="caution">
    <text evidence="1">The sequence shown here is derived from an EMBL/GenBank/DDBJ whole genome shotgun (WGS) entry which is preliminary data.</text>
</comment>
<keyword evidence="1" id="KW-0449">Lipoprotein</keyword>
<reference evidence="1 2" key="1">
    <citation type="journal article" date="2012" name="J. Bacteriol.">
        <title>Genome Sequence of the Alkane-Degrading Bacterium Alcanivorax hongdengensis Type Strain A-11-3.</title>
        <authorList>
            <person name="Lai Q."/>
            <person name="Shao Z."/>
        </authorList>
    </citation>
    <scope>NUCLEOTIDE SEQUENCE [LARGE SCALE GENOMIC DNA]</scope>
    <source>
        <strain evidence="1 2">A-11-3</strain>
    </source>
</reference>
<keyword evidence="2" id="KW-1185">Reference proteome</keyword>